<reference evidence="1" key="1">
    <citation type="submission" date="2023-07" db="EMBL/GenBank/DDBJ databases">
        <title>Black Yeasts Isolated from many extreme environments.</title>
        <authorList>
            <person name="Coleine C."/>
            <person name="Stajich J.E."/>
            <person name="Selbmann L."/>
        </authorList>
    </citation>
    <scope>NUCLEOTIDE SEQUENCE</scope>
    <source>
        <strain evidence="1">CCFEE 5485</strain>
    </source>
</reference>
<comment type="caution">
    <text evidence="1">The sequence shown here is derived from an EMBL/GenBank/DDBJ whole genome shotgun (WGS) entry which is preliminary data.</text>
</comment>
<dbReference type="EMBL" id="JAUTXT010000008">
    <property type="protein sequence ID" value="KAK3677053.1"/>
    <property type="molecule type" value="Genomic_DNA"/>
</dbReference>
<organism evidence="1 2">
    <name type="scientific">Recurvomyces mirabilis</name>
    <dbReference type="NCBI Taxonomy" id="574656"/>
    <lineage>
        <taxon>Eukaryota</taxon>
        <taxon>Fungi</taxon>
        <taxon>Dikarya</taxon>
        <taxon>Ascomycota</taxon>
        <taxon>Pezizomycotina</taxon>
        <taxon>Dothideomycetes</taxon>
        <taxon>Dothideomycetidae</taxon>
        <taxon>Mycosphaerellales</taxon>
        <taxon>Teratosphaeriaceae</taxon>
        <taxon>Recurvomyces</taxon>
    </lineage>
</organism>
<proteinExistence type="predicted"/>
<evidence type="ECO:0000313" key="2">
    <source>
        <dbReference type="Proteomes" id="UP001274830"/>
    </source>
</evidence>
<dbReference type="AlphaFoldDB" id="A0AAE0WSK4"/>
<accession>A0AAE0WSK4</accession>
<gene>
    <name evidence="1" type="ORF">LTR78_003258</name>
</gene>
<keyword evidence="2" id="KW-1185">Reference proteome</keyword>
<sequence length="316" mass="35864">MTTSLPHTWTDSRDDGQPFRLFDLPSEIRDIVYLNIDAKHVLPIARWRTVGTTRPYVPVLRLVSRQVKAEYEDNLYRTSALYLLKSSHVLPNLSMPSSIGHMYHSLQEVVLALTPQWDMEADVLAAQVDHVLTDLSNILPELKRVSIRIQSGDLPIRRTTSLRPMTGSAYAGTFDATAFEWPSERHCKQLACAKLAIDDIITLIRGGDDLELSCDFVVASRLYSVNRKVVTEQSLATLMQYDDTDLILWRVMDLDGIIDGLVPWKAASVEFLEAGDYDFARLKERHEEGKAVEAWRHRGWASKTGHQGCDCCNYEK</sequence>
<evidence type="ECO:0000313" key="1">
    <source>
        <dbReference type="EMBL" id="KAK3677053.1"/>
    </source>
</evidence>
<name>A0AAE0WSK4_9PEZI</name>
<dbReference type="Proteomes" id="UP001274830">
    <property type="component" value="Unassembled WGS sequence"/>
</dbReference>
<protein>
    <submittedName>
        <fullName evidence="1">Uncharacterized protein</fullName>
    </submittedName>
</protein>